<sequence>IIHPFRFNVRYVNKSLSTSNGRRRVWLRLSIVYKCQLCLWEVILTEHCLELHHCQDLKSVKMCDPNHGNQQPPNQCGNPGGPIQCQVPMKGTGPIMGKDMVEGIVKGKDMVEAMDIVEVMVKGMDIVEGMVKATDIVESMVKGMDIVEAMVKGTNTDALSREFQQLLQQ</sequence>
<name>A0ACC2HAC7_DALPE</name>
<proteinExistence type="predicted"/>
<evidence type="ECO:0000313" key="2">
    <source>
        <dbReference type="Proteomes" id="UP001157502"/>
    </source>
</evidence>
<dbReference type="Proteomes" id="UP001157502">
    <property type="component" value="Chromosome 4"/>
</dbReference>
<feature type="non-terminal residue" evidence="1">
    <location>
        <position position="1"/>
    </location>
</feature>
<organism evidence="1 2">
    <name type="scientific">Dallia pectoralis</name>
    <name type="common">Alaska blackfish</name>
    <dbReference type="NCBI Taxonomy" id="75939"/>
    <lineage>
        <taxon>Eukaryota</taxon>
        <taxon>Metazoa</taxon>
        <taxon>Chordata</taxon>
        <taxon>Craniata</taxon>
        <taxon>Vertebrata</taxon>
        <taxon>Euteleostomi</taxon>
        <taxon>Actinopterygii</taxon>
        <taxon>Neopterygii</taxon>
        <taxon>Teleostei</taxon>
        <taxon>Protacanthopterygii</taxon>
        <taxon>Esociformes</taxon>
        <taxon>Umbridae</taxon>
        <taxon>Dallia</taxon>
    </lineage>
</organism>
<evidence type="ECO:0000313" key="1">
    <source>
        <dbReference type="EMBL" id="KAJ8012887.1"/>
    </source>
</evidence>
<reference evidence="1" key="1">
    <citation type="submission" date="2021-05" db="EMBL/GenBank/DDBJ databases">
        <authorList>
            <person name="Pan Q."/>
            <person name="Jouanno E."/>
            <person name="Zahm M."/>
            <person name="Klopp C."/>
            <person name="Cabau C."/>
            <person name="Louis A."/>
            <person name="Berthelot C."/>
            <person name="Parey E."/>
            <person name="Roest Crollius H."/>
            <person name="Montfort J."/>
            <person name="Robinson-Rechavi M."/>
            <person name="Bouchez O."/>
            <person name="Lampietro C."/>
            <person name="Lopez Roques C."/>
            <person name="Donnadieu C."/>
            <person name="Postlethwait J."/>
            <person name="Bobe J."/>
            <person name="Dillon D."/>
            <person name="Chandos A."/>
            <person name="von Hippel F."/>
            <person name="Guiguen Y."/>
        </authorList>
    </citation>
    <scope>NUCLEOTIDE SEQUENCE</scope>
    <source>
        <strain evidence="1">YG-Jan2019</strain>
    </source>
</reference>
<accession>A0ACC2HAC7</accession>
<gene>
    <name evidence="1" type="ORF">DPEC_G00047550</name>
</gene>
<keyword evidence="2" id="KW-1185">Reference proteome</keyword>
<dbReference type="EMBL" id="CM055731">
    <property type="protein sequence ID" value="KAJ8012887.1"/>
    <property type="molecule type" value="Genomic_DNA"/>
</dbReference>
<protein>
    <submittedName>
        <fullName evidence="1">Uncharacterized protein</fullName>
    </submittedName>
</protein>
<comment type="caution">
    <text evidence="1">The sequence shown here is derived from an EMBL/GenBank/DDBJ whole genome shotgun (WGS) entry which is preliminary data.</text>
</comment>